<evidence type="ECO:0000256" key="4">
    <source>
        <dbReference type="SAM" id="SignalP"/>
    </source>
</evidence>
<dbReference type="InterPro" id="IPR000618">
    <property type="entry name" value="Insect_cuticle"/>
</dbReference>
<feature type="region of interest" description="Disordered" evidence="3">
    <location>
        <begin position="167"/>
        <end position="201"/>
    </location>
</feature>
<sequence>MNIKVILILGIVSGVFPDTPPVYFYGPPEDTYGNSMDSANSKDTSEYGTLQSDENSAEYRPTMYGFSYVVKDDYSGNDFGHEESRNRDFTEGSYYVLLPDGRLQSVKYYVDGNSGYVVEVTYEGEAQYPESHEIRRYGEIKNEYSVQDSDEDSRESVVAEAPSIRYFVPNAHESEDSGESSPGTLRNRYSGPFSDESKEGITVMPSRGRYFSYSSEASTEDVNVVLPGRRYSPYDSNESRETVTVAPPRRRYSPPDSEESSGDISVVPPGRRYLPPDSDESREAVIVIPPRRRYSLPDSEESTDVNVVPPGRRYFSPDSDESRDSVTVATPRRRYSAPDSGESKDAVTLAPPKRHYFVPITESREANTVASPRRTISFPESHESRDGYVYPVPSKLFNYVLENEGAMEISVPMSEISKAKALFPPRLFYARPTSGEDSESSVAPPRRLYSAP</sequence>
<dbReference type="Pfam" id="PF00379">
    <property type="entry name" value="Chitin_bind_4"/>
    <property type="match status" value="1"/>
</dbReference>
<name>A0AAN8X9F3_HALRR</name>
<accession>A0AAN8X9F3</accession>
<gene>
    <name evidence="5" type="ORF">SK128_016688</name>
</gene>
<feature type="region of interest" description="Disordered" evidence="3">
    <location>
        <begin position="430"/>
        <end position="452"/>
    </location>
</feature>
<dbReference type="PROSITE" id="PS51155">
    <property type="entry name" value="CHIT_BIND_RR_2"/>
    <property type="match status" value="1"/>
</dbReference>
<dbReference type="Proteomes" id="UP001381693">
    <property type="component" value="Unassembled WGS sequence"/>
</dbReference>
<reference evidence="5 6" key="1">
    <citation type="submission" date="2023-11" db="EMBL/GenBank/DDBJ databases">
        <title>Halocaridina rubra genome assembly.</title>
        <authorList>
            <person name="Smith C."/>
        </authorList>
    </citation>
    <scope>NUCLEOTIDE SEQUENCE [LARGE SCALE GENOMIC DNA]</scope>
    <source>
        <strain evidence="5">EP-1</strain>
        <tissue evidence="5">Whole</tissue>
    </source>
</reference>
<evidence type="ECO:0008006" key="7">
    <source>
        <dbReference type="Google" id="ProtNLM"/>
    </source>
</evidence>
<evidence type="ECO:0000256" key="3">
    <source>
        <dbReference type="SAM" id="MobiDB-lite"/>
    </source>
</evidence>
<proteinExistence type="predicted"/>
<protein>
    <recommendedName>
        <fullName evidence="7">Pro-resilin</fullName>
    </recommendedName>
</protein>
<dbReference type="InterPro" id="IPR051217">
    <property type="entry name" value="Insect_Cuticle_Struc_Prot"/>
</dbReference>
<dbReference type="AlphaFoldDB" id="A0AAN8X9F3"/>
<feature type="chain" id="PRO_5042835050" description="Pro-resilin" evidence="4">
    <location>
        <begin position="18"/>
        <end position="452"/>
    </location>
</feature>
<keyword evidence="6" id="KW-1185">Reference proteome</keyword>
<feature type="signal peptide" evidence="4">
    <location>
        <begin position="1"/>
        <end position="17"/>
    </location>
</feature>
<keyword evidence="4" id="KW-0732">Signal</keyword>
<dbReference type="GO" id="GO:0031012">
    <property type="term" value="C:extracellular matrix"/>
    <property type="evidence" value="ECO:0007669"/>
    <property type="project" value="TreeGrafter"/>
</dbReference>
<dbReference type="PANTHER" id="PTHR12236">
    <property type="entry name" value="STRUCTURAL CONTITUENT OF CUTICLE"/>
    <property type="match status" value="1"/>
</dbReference>
<dbReference type="PANTHER" id="PTHR12236:SF79">
    <property type="entry name" value="CUTICULAR PROTEIN 50CB-RELATED"/>
    <property type="match status" value="1"/>
</dbReference>
<dbReference type="GO" id="GO:0042302">
    <property type="term" value="F:structural constituent of cuticle"/>
    <property type="evidence" value="ECO:0007669"/>
    <property type="project" value="UniProtKB-UniRule"/>
</dbReference>
<evidence type="ECO:0000313" key="6">
    <source>
        <dbReference type="Proteomes" id="UP001381693"/>
    </source>
</evidence>
<evidence type="ECO:0000256" key="2">
    <source>
        <dbReference type="PROSITE-ProRule" id="PRU00497"/>
    </source>
</evidence>
<dbReference type="EMBL" id="JAXCGZ010009717">
    <property type="protein sequence ID" value="KAK7076333.1"/>
    <property type="molecule type" value="Genomic_DNA"/>
</dbReference>
<feature type="region of interest" description="Disordered" evidence="3">
    <location>
        <begin position="295"/>
        <end position="346"/>
    </location>
</feature>
<comment type="caution">
    <text evidence="5">The sequence shown here is derived from an EMBL/GenBank/DDBJ whole genome shotgun (WGS) entry which is preliminary data.</text>
</comment>
<evidence type="ECO:0000313" key="5">
    <source>
        <dbReference type="EMBL" id="KAK7076333.1"/>
    </source>
</evidence>
<feature type="region of interest" description="Disordered" evidence="3">
    <location>
        <begin position="228"/>
        <end position="283"/>
    </location>
</feature>
<dbReference type="GO" id="GO:0005615">
    <property type="term" value="C:extracellular space"/>
    <property type="evidence" value="ECO:0007669"/>
    <property type="project" value="TreeGrafter"/>
</dbReference>
<keyword evidence="1 2" id="KW-0193">Cuticle</keyword>
<evidence type="ECO:0000256" key="1">
    <source>
        <dbReference type="ARBA" id="ARBA00022460"/>
    </source>
</evidence>
<organism evidence="5 6">
    <name type="scientific">Halocaridina rubra</name>
    <name type="common">Hawaiian red shrimp</name>
    <dbReference type="NCBI Taxonomy" id="373956"/>
    <lineage>
        <taxon>Eukaryota</taxon>
        <taxon>Metazoa</taxon>
        <taxon>Ecdysozoa</taxon>
        <taxon>Arthropoda</taxon>
        <taxon>Crustacea</taxon>
        <taxon>Multicrustacea</taxon>
        <taxon>Malacostraca</taxon>
        <taxon>Eumalacostraca</taxon>
        <taxon>Eucarida</taxon>
        <taxon>Decapoda</taxon>
        <taxon>Pleocyemata</taxon>
        <taxon>Caridea</taxon>
        <taxon>Atyoidea</taxon>
        <taxon>Atyidae</taxon>
        <taxon>Halocaridina</taxon>
    </lineage>
</organism>